<name>A0A7M1K9J6_9PSED</name>
<evidence type="ECO:0000256" key="7">
    <source>
        <dbReference type="SAM" id="MobiDB-lite"/>
    </source>
</evidence>
<dbReference type="Proteomes" id="UP000594923">
    <property type="component" value="Chromosome"/>
</dbReference>
<dbReference type="Gene3D" id="3.40.390.10">
    <property type="entry name" value="Collagenase (Catalytic Domain)"/>
    <property type="match status" value="1"/>
</dbReference>
<dbReference type="InterPro" id="IPR034033">
    <property type="entry name" value="Serralysin-like"/>
</dbReference>
<keyword evidence="4" id="KW-0964">Secreted</keyword>
<dbReference type="Pfam" id="PF08548">
    <property type="entry name" value="Peptidase_M10_C"/>
    <property type="match status" value="2"/>
</dbReference>
<evidence type="ECO:0000256" key="1">
    <source>
        <dbReference type="ARBA" id="ARBA00001913"/>
    </source>
</evidence>
<keyword evidence="6" id="KW-0106">Calcium</keyword>
<dbReference type="InterPro" id="IPR013858">
    <property type="entry name" value="Peptidase_M10B_C"/>
</dbReference>
<dbReference type="SMART" id="SM00235">
    <property type="entry name" value="ZnMc"/>
    <property type="match status" value="1"/>
</dbReference>
<dbReference type="Gene3D" id="2.150.10.10">
    <property type="entry name" value="Serralysin-like metalloprotease, C-terminal"/>
    <property type="match status" value="2"/>
</dbReference>
<dbReference type="CDD" id="cd04277">
    <property type="entry name" value="ZnMc_serralysin_like"/>
    <property type="match status" value="1"/>
</dbReference>
<dbReference type="InterPro" id="IPR011049">
    <property type="entry name" value="Serralysin-like_metalloprot_C"/>
</dbReference>
<evidence type="ECO:0000256" key="3">
    <source>
        <dbReference type="ARBA" id="ARBA00009490"/>
    </source>
</evidence>
<comment type="similarity">
    <text evidence="3">Belongs to the peptidase M10B family.</text>
</comment>
<dbReference type="GO" id="GO:0008237">
    <property type="term" value="F:metallopeptidase activity"/>
    <property type="evidence" value="ECO:0007669"/>
    <property type="project" value="InterPro"/>
</dbReference>
<comment type="cofactor">
    <cofactor evidence="1">
        <name>Ca(2+)</name>
        <dbReference type="ChEBI" id="CHEBI:29108"/>
    </cofactor>
</comment>
<feature type="domain" description="Peptidase metallopeptidase" evidence="8">
    <location>
        <begin position="54"/>
        <end position="229"/>
    </location>
</feature>
<dbReference type="RefSeq" id="WP_197623455.1">
    <property type="nucleotide sequence ID" value="NZ_CP063073.1"/>
</dbReference>
<dbReference type="GO" id="GO:0008270">
    <property type="term" value="F:zinc ion binding"/>
    <property type="evidence" value="ECO:0007669"/>
    <property type="project" value="InterPro"/>
</dbReference>
<evidence type="ECO:0000256" key="6">
    <source>
        <dbReference type="ARBA" id="ARBA00022837"/>
    </source>
</evidence>
<protein>
    <submittedName>
        <fullName evidence="9">M10 family metallopeptidase</fullName>
    </submittedName>
</protein>
<evidence type="ECO:0000256" key="5">
    <source>
        <dbReference type="ARBA" id="ARBA00022737"/>
    </source>
</evidence>
<dbReference type="GO" id="GO:0005509">
    <property type="term" value="F:calcium ion binding"/>
    <property type="evidence" value="ECO:0007669"/>
    <property type="project" value="InterPro"/>
</dbReference>
<dbReference type="PRINTS" id="PR00313">
    <property type="entry name" value="CABNDNGRPT"/>
</dbReference>
<accession>A0A7M1K9J6</accession>
<dbReference type="InterPro" id="IPR001343">
    <property type="entry name" value="Hemolysn_Ca-bd"/>
</dbReference>
<evidence type="ECO:0000313" key="9">
    <source>
        <dbReference type="EMBL" id="QOQ72804.1"/>
    </source>
</evidence>
<proteinExistence type="inferred from homology"/>
<evidence type="ECO:0000256" key="4">
    <source>
        <dbReference type="ARBA" id="ARBA00022525"/>
    </source>
</evidence>
<comment type="subcellular location">
    <subcellularLocation>
        <location evidence="2">Secreted</location>
    </subcellularLocation>
</comment>
<dbReference type="InterPro" id="IPR006026">
    <property type="entry name" value="Peptidase_Metallo"/>
</dbReference>
<dbReference type="AlphaFoldDB" id="A0A7M1K9J6"/>
<dbReference type="EMBL" id="CP063073">
    <property type="protein sequence ID" value="QOQ72804.1"/>
    <property type="molecule type" value="Genomic_DNA"/>
</dbReference>
<dbReference type="InterPro" id="IPR024079">
    <property type="entry name" value="MetalloPept_cat_dom_sf"/>
</dbReference>
<dbReference type="GO" id="GO:0005615">
    <property type="term" value="C:extracellular space"/>
    <property type="evidence" value="ECO:0007669"/>
    <property type="project" value="InterPro"/>
</dbReference>
<reference evidence="9 10" key="1">
    <citation type="submission" date="2020-10" db="EMBL/GenBank/DDBJ databases">
        <title>High quality whole genome sequence of Pseudomonas poae PMA22.</title>
        <authorList>
            <person name="Hernandez J.G."/>
            <person name="Rodriguez P."/>
            <person name="Cuevas C."/>
            <person name="de la Calle F."/>
            <person name="Galan B."/>
            <person name="Garcia J.L."/>
        </authorList>
    </citation>
    <scope>NUCLEOTIDE SEQUENCE [LARGE SCALE GENOMIC DNA]</scope>
    <source>
        <strain evidence="9 10">PMA22</strain>
    </source>
</reference>
<gene>
    <name evidence="9" type="ORF">IMF22_14845</name>
</gene>
<organism evidence="9 10">
    <name type="scientific">Pseudomonas poae</name>
    <dbReference type="NCBI Taxonomy" id="200451"/>
    <lineage>
        <taxon>Bacteria</taxon>
        <taxon>Pseudomonadati</taxon>
        <taxon>Pseudomonadota</taxon>
        <taxon>Gammaproteobacteria</taxon>
        <taxon>Pseudomonadales</taxon>
        <taxon>Pseudomonadaceae</taxon>
        <taxon>Pseudomonas</taxon>
    </lineage>
</organism>
<keyword evidence="5" id="KW-0677">Repeat</keyword>
<dbReference type="SUPFAM" id="SSF55486">
    <property type="entry name" value="Metalloproteases ('zincins'), catalytic domain"/>
    <property type="match status" value="1"/>
</dbReference>
<dbReference type="GO" id="GO:0006508">
    <property type="term" value="P:proteolysis"/>
    <property type="evidence" value="ECO:0007669"/>
    <property type="project" value="InterPro"/>
</dbReference>
<evidence type="ECO:0000313" key="10">
    <source>
        <dbReference type="Proteomes" id="UP000594923"/>
    </source>
</evidence>
<evidence type="ECO:0000256" key="2">
    <source>
        <dbReference type="ARBA" id="ARBA00004613"/>
    </source>
</evidence>
<feature type="region of interest" description="Disordered" evidence="7">
    <location>
        <begin position="1"/>
        <end position="23"/>
    </location>
</feature>
<evidence type="ECO:0000259" key="8">
    <source>
        <dbReference type="SMART" id="SM00235"/>
    </source>
</evidence>
<dbReference type="SUPFAM" id="SSF51120">
    <property type="entry name" value="beta-Roll"/>
    <property type="match status" value="2"/>
</dbReference>
<sequence>MRVAHSFVNQPVPDNELPTLNAPAFSPYSTLSTRATQQRSFNTDEAAQQILRGGYRHYDRNGDGKIELSFTLDPAFSAPQKAAIRKALQAWQDVANIAFKEGSTALDGSITFKAAPNTSGGKSHLPDWDHADMTTTIGTKGANETPKNGDYFLLTAIHEVGHAIGLGHPGDYEESVDSYTKTPYKQDTRAHSVMSYWPETNQPGHDFKERGPSVLMKDDIASGQRLYGVNFKTRNTDTVYGFNATTGDGYFSLNSANDKPVFSIWDGGGNDTLDFSGFYQYQKINLRAESYSSVGGLKGNVSIAKGVVMENAIGGSGDDDINGNEVGNRLRGGGGADRLRGGAGADIFVYDKASDSTLDSPDDILDFTSGSDKIDLSGLFKNYSVKHFKVVEQFTGRAGEIVLSHDQNSGNGSLSVDLTGRGKADVFIRSVGAIQASDIVTGEGVAQLNPTPIIQGSGGHDTLDFSGARQNQTIDLRRSASSGAGGLRDHVSMAEGGLVENAIGGSGRDRIIGNEVDNTLTGGGGGDVLWGVGGRNTFKYAKVTDSIFYDPDQLMDFASGEDTIDLTALATELGTPLRLVDAYTGRIGDTVVKHDPRTGRSVVGIDLLGRRHSDFLIRSARLIKPQDLLGVASR</sequence>
<dbReference type="Pfam" id="PF00353">
    <property type="entry name" value="HemolysinCabind"/>
    <property type="match status" value="2"/>
</dbReference>